<dbReference type="InterPro" id="IPR020550">
    <property type="entry name" value="Inositol_monophosphatase_CS"/>
</dbReference>
<organism evidence="5 6">
    <name type="scientific">Halochromatium glycolicum</name>
    <dbReference type="NCBI Taxonomy" id="85075"/>
    <lineage>
        <taxon>Bacteria</taxon>
        <taxon>Pseudomonadati</taxon>
        <taxon>Pseudomonadota</taxon>
        <taxon>Gammaproteobacteria</taxon>
        <taxon>Chromatiales</taxon>
        <taxon>Chromatiaceae</taxon>
        <taxon>Halochromatium</taxon>
    </lineage>
</organism>
<dbReference type="PRINTS" id="PR00377">
    <property type="entry name" value="IMPHPHTASES"/>
</dbReference>
<dbReference type="Gene3D" id="3.30.540.10">
    <property type="entry name" value="Fructose-1,6-Bisphosphatase, subunit A, domain 1"/>
    <property type="match status" value="1"/>
</dbReference>
<comment type="caution">
    <text evidence="5">The sequence shown here is derived from an EMBL/GenBank/DDBJ whole genome shotgun (WGS) entry which is preliminary data.</text>
</comment>
<accession>A0AAJ0U2M0</accession>
<dbReference type="PROSITE" id="PS00630">
    <property type="entry name" value="IMP_2"/>
    <property type="match status" value="1"/>
</dbReference>
<feature type="binding site" evidence="4">
    <location>
        <position position="94"/>
    </location>
    <ligand>
        <name>Mg(2+)</name>
        <dbReference type="ChEBI" id="CHEBI:18420"/>
        <label>1</label>
        <note>catalytic</note>
    </ligand>
</feature>
<comment type="similarity">
    <text evidence="1">Belongs to the inositol monophosphatase superfamily.</text>
</comment>
<dbReference type="PANTHER" id="PTHR20854">
    <property type="entry name" value="INOSITOL MONOPHOSPHATASE"/>
    <property type="match status" value="1"/>
</dbReference>
<evidence type="ECO:0000256" key="3">
    <source>
        <dbReference type="ARBA" id="ARBA00022842"/>
    </source>
</evidence>
<feature type="binding site" evidence="4">
    <location>
        <position position="215"/>
    </location>
    <ligand>
        <name>Mg(2+)</name>
        <dbReference type="ChEBI" id="CHEBI:18420"/>
        <label>1</label>
        <note>catalytic</note>
    </ligand>
</feature>
<keyword evidence="2 4" id="KW-0479">Metal-binding</keyword>
<name>A0AAJ0U2M0_9GAMM</name>
<dbReference type="GO" id="GO:0007165">
    <property type="term" value="P:signal transduction"/>
    <property type="evidence" value="ECO:0007669"/>
    <property type="project" value="TreeGrafter"/>
</dbReference>
<dbReference type="PANTHER" id="PTHR20854:SF4">
    <property type="entry name" value="INOSITOL-1-MONOPHOSPHATASE-RELATED"/>
    <property type="match status" value="1"/>
</dbReference>
<evidence type="ECO:0000256" key="1">
    <source>
        <dbReference type="ARBA" id="ARBA00009759"/>
    </source>
</evidence>
<keyword evidence="3 4" id="KW-0460">Magnesium</keyword>
<evidence type="ECO:0000313" key="6">
    <source>
        <dbReference type="Proteomes" id="UP001296776"/>
    </source>
</evidence>
<dbReference type="CDD" id="cd01637">
    <property type="entry name" value="IMPase_like"/>
    <property type="match status" value="1"/>
</dbReference>
<dbReference type="Gene3D" id="3.40.190.80">
    <property type="match status" value="1"/>
</dbReference>
<feature type="binding site" evidence="4">
    <location>
        <position position="93"/>
    </location>
    <ligand>
        <name>Mg(2+)</name>
        <dbReference type="ChEBI" id="CHEBI:18420"/>
        <label>2</label>
    </ligand>
</feature>
<proteinExistence type="inferred from homology"/>
<dbReference type="GO" id="GO:0008934">
    <property type="term" value="F:inositol monophosphate 1-phosphatase activity"/>
    <property type="evidence" value="ECO:0007669"/>
    <property type="project" value="TreeGrafter"/>
</dbReference>
<protein>
    <submittedName>
        <fullName evidence="5">Inositol monophosphatase</fullName>
    </submittedName>
</protein>
<comment type="cofactor">
    <cofactor evidence="4">
        <name>Mg(2+)</name>
        <dbReference type="ChEBI" id="CHEBI:18420"/>
    </cofactor>
</comment>
<evidence type="ECO:0000313" key="5">
    <source>
        <dbReference type="EMBL" id="MBK1704138.1"/>
    </source>
</evidence>
<dbReference type="AlphaFoldDB" id="A0AAJ0U2M0"/>
<sequence length="274" mass="29396">MTAAASPDIDRLTELLRDAAREELLPRFGRLGSSEKADGSLITEADTAVQQRLGAALASHWPAIPLLGEEMSAADQARRLAEAEAGLWCLDPLDGTSNFAGGFPGFCISLALLRAGRVELGLVLDPVRDECFSAAEGRGAYLNGQPIAPYAPGARLRDCLAVIDFKRLPPARVPDLFGPESFRSQRNLGAVALEWCWLGAGRFQLYLHGGQGLWDHAAGRLIASEAGAATQLFARDATEPSTLLSLEKRVAVGAANEQLLEQWLNRVQLPLDNS</sequence>
<reference evidence="5" key="1">
    <citation type="submission" date="2017-08" db="EMBL/GenBank/DDBJ databases">
        <authorList>
            <person name="Imhoff J.F."/>
            <person name="Rahn T."/>
            <person name="Kuenzel S."/>
            <person name="Neulinger S.C."/>
        </authorList>
    </citation>
    <scope>NUCLEOTIDE SEQUENCE</scope>
    <source>
        <strain evidence="5">DSM 11080</strain>
    </source>
</reference>
<dbReference type="Proteomes" id="UP001296776">
    <property type="component" value="Unassembled WGS sequence"/>
</dbReference>
<evidence type="ECO:0000256" key="4">
    <source>
        <dbReference type="PIRSR" id="PIRSR600760-2"/>
    </source>
</evidence>
<feature type="binding site" evidence="4">
    <location>
        <position position="69"/>
    </location>
    <ligand>
        <name>Mg(2+)</name>
        <dbReference type="ChEBI" id="CHEBI:18420"/>
        <label>1</label>
        <note>catalytic</note>
    </ligand>
</feature>
<dbReference type="GO" id="GO:0046872">
    <property type="term" value="F:metal ion binding"/>
    <property type="evidence" value="ECO:0007669"/>
    <property type="project" value="UniProtKB-KW"/>
</dbReference>
<dbReference type="EMBL" id="NRSJ01000007">
    <property type="protein sequence ID" value="MBK1704138.1"/>
    <property type="molecule type" value="Genomic_DNA"/>
</dbReference>
<keyword evidence="6" id="KW-1185">Reference proteome</keyword>
<reference evidence="5" key="2">
    <citation type="journal article" date="2020" name="Microorganisms">
        <title>Osmotic Adaptation and Compatible Solute Biosynthesis of Phototrophic Bacteria as Revealed from Genome Analyses.</title>
        <authorList>
            <person name="Imhoff J.F."/>
            <person name="Rahn T."/>
            <person name="Kunzel S."/>
            <person name="Keller A."/>
            <person name="Neulinger S.C."/>
        </authorList>
    </citation>
    <scope>NUCLEOTIDE SEQUENCE</scope>
    <source>
        <strain evidence="5">DSM 11080</strain>
    </source>
</reference>
<gene>
    <name evidence="5" type="ORF">CKO40_06145</name>
</gene>
<dbReference type="SUPFAM" id="SSF56655">
    <property type="entry name" value="Carbohydrate phosphatase"/>
    <property type="match status" value="1"/>
</dbReference>
<dbReference type="GO" id="GO:0046854">
    <property type="term" value="P:phosphatidylinositol phosphate biosynthetic process"/>
    <property type="evidence" value="ECO:0007669"/>
    <property type="project" value="InterPro"/>
</dbReference>
<dbReference type="RefSeq" id="WP_200345310.1">
    <property type="nucleotide sequence ID" value="NZ_NRSJ01000007.1"/>
</dbReference>
<feature type="binding site" evidence="4">
    <location>
        <position position="91"/>
    </location>
    <ligand>
        <name>Mg(2+)</name>
        <dbReference type="ChEBI" id="CHEBI:18420"/>
        <label>1</label>
        <note>catalytic</note>
    </ligand>
</feature>
<evidence type="ECO:0000256" key="2">
    <source>
        <dbReference type="ARBA" id="ARBA00022723"/>
    </source>
</evidence>
<dbReference type="Pfam" id="PF00459">
    <property type="entry name" value="Inositol_P"/>
    <property type="match status" value="1"/>
</dbReference>
<dbReference type="GO" id="GO:0006020">
    <property type="term" value="P:inositol metabolic process"/>
    <property type="evidence" value="ECO:0007669"/>
    <property type="project" value="TreeGrafter"/>
</dbReference>
<dbReference type="InterPro" id="IPR000760">
    <property type="entry name" value="Inositol_monophosphatase-like"/>
</dbReference>